<evidence type="ECO:0000313" key="2">
    <source>
        <dbReference type="EMBL" id="PCK17709.1"/>
    </source>
</evidence>
<evidence type="ECO:0000256" key="1">
    <source>
        <dbReference type="SAM" id="Phobius"/>
    </source>
</evidence>
<proteinExistence type="predicted"/>
<evidence type="ECO:0000313" key="3">
    <source>
        <dbReference type="Proteomes" id="UP000228754"/>
    </source>
</evidence>
<keyword evidence="1" id="KW-0812">Transmembrane</keyword>
<dbReference type="Proteomes" id="UP000228754">
    <property type="component" value="Unassembled WGS sequence"/>
</dbReference>
<gene>
    <name evidence="2" type="ORF">CEY02_19470</name>
</gene>
<keyword evidence="1" id="KW-1133">Transmembrane helix</keyword>
<dbReference type="EMBL" id="NKHG01000134">
    <property type="protein sequence ID" value="PCK17709.1"/>
    <property type="molecule type" value="Genomic_DNA"/>
</dbReference>
<protein>
    <submittedName>
        <fullName evidence="2">Uncharacterized protein</fullName>
    </submittedName>
</protein>
<feature type="transmembrane region" description="Helical" evidence="1">
    <location>
        <begin position="149"/>
        <end position="169"/>
    </location>
</feature>
<dbReference type="AlphaFoldDB" id="A0A2A5IKY9"/>
<feature type="transmembrane region" description="Helical" evidence="1">
    <location>
        <begin position="6"/>
        <end position="25"/>
    </location>
</feature>
<feature type="transmembrane region" description="Helical" evidence="1">
    <location>
        <begin position="119"/>
        <end position="137"/>
    </location>
</feature>
<keyword evidence="1" id="KW-0472">Membrane</keyword>
<sequence>MSFSYVILMTFLVLLLVSIMLYTFFRKKNIVDEAPGAFVAVLLILLICFSLSIVIALPTVMLYLVSLGVNFLFGEYIIYDSFFSLITFSLLVSIIVIFWSFIVLFIGKGITFLLKVPKWVTYILEFFASWALIYFSIKYVLHLEKIEVSIWGNGALILSFFVSFLYIGLDIISSAFDQKNQNIEEEPHIH</sequence>
<feature type="transmembrane region" description="Helical" evidence="1">
    <location>
        <begin position="85"/>
        <end position="107"/>
    </location>
</feature>
<accession>A0A2A5IKY9</accession>
<name>A0A2A5IKY9_BACPU</name>
<comment type="caution">
    <text evidence="2">The sequence shown here is derived from an EMBL/GenBank/DDBJ whole genome shotgun (WGS) entry which is preliminary data.</text>
</comment>
<feature type="transmembrane region" description="Helical" evidence="1">
    <location>
        <begin position="37"/>
        <end position="65"/>
    </location>
</feature>
<reference evidence="2 3" key="1">
    <citation type="submission" date="2017-06" db="EMBL/GenBank/DDBJ databases">
        <title>Draft Genome Sequence of Bacillus sp Strain 36R Isolated from saline sediment at Atanasia, Sonora, Mexico.</title>
        <authorList>
            <person name="Sanchez Diaz R."/>
            <person name="Quiroz Macias M.E."/>
            <person name="Ibarra Gamez J.C."/>
            <person name="Enciso Ibarra J."/>
            <person name="Gomez Gil B."/>
            <person name="Galaviz Silva L."/>
        </authorList>
    </citation>
    <scope>NUCLEOTIDE SEQUENCE [LARGE SCALE GENOMIC DNA]</scope>
    <source>
        <strain evidence="2 3">36R_ATNSAL</strain>
    </source>
</reference>
<organism evidence="2 3">
    <name type="scientific">Bacillus pumilus</name>
    <name type="common">Bacillus mesentericus</name>
    <dbReference type="NCBI Taxonomy" id="1408"/>
    <lineage>
        <taxon>Bacteria</taxon>
        <taxon>Bacillati</taxon>
        <taxon>Bacillota</taxon>
        <taxon>Bacilli</taxon>
        <taxon>Bacillales</taxon>
        <taxon>Bacillaceae</taxon>
        <taxon>Bacillus</taxon>
    </lineage>
</organism>
<dbReference type="OrthoDB" id="2932320at2"/>